<accession>A0AAD7XB54</accession>
<dbReference type="Pfam" id="PF00004">
    <property type="entry name" value="AAA"/>
    <property type="match status" value="1"/>
</dbReference>
<feature type="domain" description="ATPase AAA-type core" evidence="2">
    <location>
        <begin position="540"/>
        <end position="601"/>
    </location>
</feature>
<evidence type="ECO:0000313" key="5">
    <source>
        <dbReference type="Proteomes" id="UP001215151"/>
    </source>
</evidence>
<dbReference type="GO" id="GO:0005524">
    <property type="term" value="F:ATP binding"/>
    <property type="evidence" value="ECO:0007669"/>
    <property type="project" value="InterPro"/>
</dbReference>
<protein>
    <recommendedName>
        <fullName evidence="6">AAA+ ATPase domain-containing protein</fullName>
    </recommendedName>
</protein>
<evidence type="ECO:0000313" key="4">
    <source>
        <dbReference type="EMBL" id="KAJ8473126.1"/>
    </source>
</evidence>
<dbReference type="AlphaFoldDB" id="A0AAD7XB54"/>
<evidence type="ECO:0008006" key="6">
    <source>
        <dbReference type="Google" id="ProtNLM"/>
    </source>
</evidence>
<feature type="region of interest" description="Disordered" evidence="1">
    <location>
        <begin position="15"/>
        <end position="50"/>
    </location>
</feature>
<dbReference type="SUPFAM" id="SSF52540">
    <property type="entry name" value="P-loop containing nucleoside triphosphate hydrolases"/>
    <property type="match status" value="1"/>
</dbReference>
<dbReference type="InterPro" id="IPR027417">
    <property type="entry name" value="P-loop_NTPase"/>
</dbReference>
<dbReference type="PANTHER" id="PTHR46411:SF3">
    <property type="entry name" value="AAA+ ATPASE DOMAIN-CONTAINING PROTEIN"/>
    <property type="match status" value="1"/>
</dbReference>
<feature type="compositionally biased region" description="Polar residues" evidence="1">
    <location>
        <begin position="278"/>
        <end position="298"/>
    </location>
</feature>
<feature type="region of interest" description="Disordered" evidence="1">
    <location>
        <begin position="274"/>
        <end position="301"/>
    </location>
</feature>
<dbReference type="InterPro" id="IPR054289">
    <property type="entry name" value="DUF7025"/>
</dbReference>
<organism evidence="4 5">
    <name type="scientific">Trametes cubensis</name>
    <dbReference type="NCBI Taxonomy" id="1111947"/>
    <lineage>
        <taxon>Eukaryota</taxon>
        <taxon>Fungi</taxon>
        <taxon>Dikarya</taxon>
        <taxon>Basidiomycota</taxon>
        <taxon>Agaricomycotina</taxon>
        <taxon>Agaricomycetes</taxon>
        <taxon>Polyporales</taxon>
        <taxon>Polyporaceae</taxon>
        <taxon>Trametes</taxon>
    </lineage>
</organism>
<dbReference type="EMBL" id="JAPEVG010000234">
    <property type="protein sequence ID" value="KAJ8473126.1"/>
    <property type="molecule type" value="Genomic_DNA"/>
</dbReference>
<sequence length="814" mass="91333">MRTYFSLSRSSRGAAVRPFSEKHTSESTPLTRGAADEGDSMAGEEPASLPPPNLKIKRVDNYWSNWSKGWKYRNTGSGVVAEAVTPVGNGTANDPWQNFCFVVVRKLPQHRESEKEEIKFKIVIKSPYLLKACKDVIQRVPGISWTAEPLELDPHLLLAFFPQFEDYEKQLRNKKRSQQEEYVLSSVGVLLDYLRKDYRATLAKIASLTAHGEITFDLLYAILVPRTIIVTECPITGEMRALQLLAAKKIGNDKDYVMYRLLCESVDSLEDAVHGRSATKSTHHNNPGLQRSLASSPNALRPNKTFGRVQSKIFIENFSGTKKINTLPAYPVQYHRDCGALKEMLMERGKKWASLKGIHHVHYEGTAAFRHGLGSHQTIVKYNVDSRIMIDRRNFLRLHPNYARPKPSETSEERAPPPTHPGYAEHMRRQNEYHADPEPEPNVFTLEVRAPTKNEELELKDEDLLLASPILYGYSLTDKIWLEFNVTHVQPIVWNEEAFTNLVLADDRKHLLRSLVDAHSADLGFDDFVQGKGQGLIINLFGPPGVGKTLSAEATSERVHRPLYVVGGGDLGTKASDVDAELTRVFDIATSWKAIVLIDEARRGLFSAPSPYTDQIVIDRRMCSWNAAPSMTLRGTPWSQSCESQLLLYPPYCSYRSPPRNILSLRHIEYYRGILFLTTNRITAFDPAFLSRIHVALHFGELSLEARAHVWRAFLRKAGVNLTVPKSSPSTPSTASGPSSVEEDELVRRLATREVNGRQIKNACRTAQSLAYSRGEPLAVGHLEETLDAMDEFNVQFAALTAAAGVSPTHEKAL</sequence>
<feature type="region of interest" description="Disordered" evidence="1">
    <location>
        <begin position="400"/>
        <end position="421"/>
    </location>
</feature>
<dbReference type="Proteomes" id="UP001215151">
    <property type="component" value="Unassembled WGS sequence"/>
</dbReference>
<dbReference type="InterPro" id="IPR003959">
    <property type="entry name" value="ATPase_AAA_core"/>
</dbReference>
<feature type="compositionally biased region" description="Basic and acidic residues" evidence="1">
    <location>
        <begin position="406"/>
        <end position="415"/>
    </location>
</feature>
<proteinExistence type="predicted"/>
<name>A0AAD7XB54_9APHY</name>
<dbReference type="Pfam" id="PF22942">
    <property type="entry name" value="DUF7025"/>
    <property type="match status" value="1"/>
</dbReference>
<reference evidence="4" key="1">
    <citation type="submission" date="2022-11" db="EMBL/GenBank/DDBJ databases">
        <title>Genome Sequence of Cubamyces cubensis.</title>
        <authorList>
            <person name="Buettner E."/>
        </authorList>
    </citation>
    <scope>NUCLEOTIDE SEQUENCE</scope>
    <source>
        <strain evidence="4">MPL-01</strain>
    </source>
</reference>
<dbReference type="PANTHER" id="PTHR46411">
    <property type="entry name" value="FAMILY ATPASE, PUTATIVE-RELATED"/>
    <property type="match status" value="1"/>
</dbReference>
<dbReference type="Gene3D" id="3.40.50.300">
    <property type="entry name" value="P-loop containing nucleotide triphosphate hydrolases"/>
    <property type="match status" value="1"/>
</dbReference>
<evidence type="ECO:0000256" key="1">
    <source>
        <dbReference type="SAM" id="MobiDB-lite"/>
    </source>
</evidence>
<dbReference type="GO" id="GO:0016887">
    <property type="term" value="F:ATP hydrolysis activity"/>
    <property type="evidence" value="ECO:0007669"/>
    <property type="project" value="InterPro"/>
</dbReference>
<gene>
    <name evidence="4" type="ORF">ONZ51_g8062</name>
</gene>
<evidence type="ECO:0000259" key="3">
    <source>
        <dbReference type="Pfam" id="PF22942"/>
    </source>
</evidence>
<evidence type="ECO:0000259" key="2">
    <source>
        <dbReference type="Pfam" id="PF00004"/>
    </source>
</evidence>
<comment type="caution">
    <text evidence="4">The sequence shown here is derived from an EMBL/GenBank/DDBJ whole genome shotgun (WGS) entry which is preliminary data.</text>
</comment>
<keyword evidence="5" id="KW-1185">Reference proteome</keyword>
<feature type="domain" description="DUF7025" evidence="3">
    <location>
        <begin position="205"/>
        <end position="336"/>
    </location>
</feature>